<dbReference type="AlphaFoldDB" id="A0A9W6TD97"/>
<protein>
    <submittedName>
        <fullName evidence="1">Unnamed protein product</fullName>
    </submittedName>
</protein>
<keyword evidence="2" id="KW-1185">Reference proteome</keyword>
<evidence type="ECO:0000313" key="1">
    <source>
        <dbReference type="EMBL" id="GMF12571.1"/>
    </source>
</evidence>
<dbReference type="Proteomes" id="UP001165083">
    <property type="component" value="Unassembled WGS sequence"/>
</dbReference>
<dbReference type="OrthoDB" id="128996at2759"/>
<name>A0A9W6TD97_9STRA</name>
<gene>
    <name evidence="1" type="ORF">Plil01_000316200</name>
</gene>
<dbReference type="EMBL" id="BSXW01000126">
    <property type="protein sequence ID" value="GMF12571.1"/>
    <property type="molecule type" value="Genomic_DNA"/>
</dbReference>
<evidence type="ECO:0000313" key="2">
    <source>
        <dbReference type="Proteomes" id="UP001165083"/>
    </source>
</evidence>
<sequence>MQVLLFLTVSYNSRPVARPWPSENGFDAVVMNAALDLVFDKKSRGPDSTVISSFRQQKKQMPDSVRASFPGSISVGGPTTNHIPPGGYIVMVLTEDLDPSSGAVLRDTMAMVMIEDIDAEKDSHFNISTKGATKAIADAVTPAVMMTTRLAKIYDNKAYVAADFISRWWKDLLLRCECLPIEQLDKALYNVHHSHSLAEIAPAVAVIQARTSTSAECCARCLKTPLVVSLYNLIIRMSSQASSLTVLYNVLNIYSHLTCFRRSSKPPPIEYSPAGLLLDLLWMELLVDVMVLFIDQLQLVQDWNWLVITAAANALWNVLSLLQPCRLKLTESWRRTQHRLTELQQSLANSDPATARPSLKQFRHQLTRIVANLAKLTQL</sequence>
<reference evidence="1" key="1">
    <citation type="submission" date="2023-04" db="EMBL/GenBank/DDBJ databases">
        <title>Phytophthora lilii NBRC 32176.</title>
        <authorList>
            <person name="Ichikawa N."/>
            <person name="Sato H."/>
            <person name="Tonouchi N."/>
        </authorList>
    </citation>
    <scope>NUCLEOTIDE SEQUENCE</scope>
    <source>
        <strain evidence="1">NBRC 32176</strain>
    </source>
</reference>
<accession>A0A9W6TD97</accession>
<comment type="caution">
    <text evidence="1">The sequence shown here is derived from an EMBL/GenBank/DDBJ whole genome shotgun (WGS) entry which is preliminary data.</text>
</comment>
<proteinExistence type="predicted"/>
<organism evidence="1 2">
    <name type="scientific">Phytophthora lilii</name>
    <dbReference type="NCBI Taxonomy" id="2077276"/>
    <lineage>
        <taxon>Eukaryota</taxon>
        <taxon>Sar</taxon>
        <taxon>Stramenopiles</taxon>
        <taxon>Oomycota</taxon>
        <taxon>Peronosporomycetes</taxon>
        <taxon>Peronosporales</taxon>
        <taxon>Peronosporaceae</taxon>
        <taxon>Phytophthora</taxon>
    </lineage>
</organism>